<dbReference type="RefSeq" id="WP_329775321.1">
    <property type="nucleotide sequence ID" value="NZ_JAYDYW010000007.1"/>
</dbReference>
<keyword evidence="1" id="KW-1003">Cell membrane</keyword>
<keyword evidence="7" id="KW-0378">Hydrolase</keyword>
<dbReference type="GO" id="GO:0016787">
    <property type="term" value="F:hydrolase activity"/>
    <property type="evidence" value="ECO:0007669"/>
    <property type="project" value="UniProtKB-KW"/>
</dbReference>
<dbReference type="EC" id="3.6.1.54" evidence="7"/>
<dbReference type="PANTHER" id="PTHR34990">
    <property type="entry name" value="UDP-2,3-DIACYLGLUCOSAMINE HYDROLASE-RELATED"/>
    <property type="match status" value="1"/>
</dbReference>
<comment type="caution">
    <text evidence="7">The sequence shown here is derived from an EMBL/GenBank/DDBJ whole genome shotgun (WGS) entry which is preliminary data.</text>
</comment>
<feature type="domain" description="Calcineurin-like phosphoesterase" evidence="6">
    <location>
        <begin position="11"/>
        <end position="208"/>
    </location>
</feature>
<keyword evidence="8" id="KW-1185">Reference proteome</keyword>
<keyword evidence="5" id="KW-0464">Manganese</keyword>
<sequence length="271" mass="31092">MTTKQIYQSLWLSDIHLGCKDCKAEMLLQLLQQTKAKRIFLVGDIVDVWALKRRVYWPESHNQVLQYLMSLAKSGCELVYIPGNHDQLFKAYHGMDLADVKVSKQYRYTSITGKQILMVHGDQFDEEVCFGRFYAKLGDHLYDFLLFLNRSSSKIRHALGYPYWSLAGYIKSKIAKATEAIARYRQAVVDEAVRQGVDVVICGHIHHPELSEQQGVVYANDGDWIENCTLLCETMDGQLQLRRWDDRLKTTVELESVNLAEPQALSAEKVA</sequence>
<dbReference type="EMBL" id="JAYDYW010000007">
    <property type="protein sequence ID" value="MEE1674149.1"/>
    <property type="molecule type" value="Genomic_DNA"/>
</dbReference>
<evidence type="ECO:0000313" key="7">
    <source>
        <dbReference type="EMBL" id="MEE1674149.1"/>
    </source>
</evidence>
<dbReference type="InterPro" id="IPR043461">
    <property type="entry name" value="LpxH-like"/>
</dbReference>
<evidence type="ECO:0000259" key="6">
    <source>
        <dbReference type="Pfam" id="PF00149"/>
    </source>
</evidence>
<dbReference type="InterPro" id="IPR029052">
    <property type="entry name" value="Metallo-depent_PP-like"/>
</dbReference>
<keyword evidence="4" id="KW-0472">Membrane</keyword>
<dbReference type="Proteomes" id="UP001310248">
    <property type="component" value="Unassembled WGS sequence"/>
</dbReference>
<name>A0ABU7G575_9ALTE</name>
<dbReference type="InterPro" id="IPR004843">
    <property type="entry name" value="Calcineurin-like_PHP"/>
</dbReference>
<dbReference type="Gene3D" id="3.60.21.10">
    <property type="match status" value="1"/>
</dbReference>
<keyword evidence="3" id="KW-0479">Metal-binding</keyword>
<evidence type="ECO:0000256" key="1">
    <source>
        <dbReference type="ARBA" id="ARBA00022475"/>
    </source>
</evidence>
<accession>A0ABU7G575</accession>
<evidence type="ECO:0000256" key="2">
    <source>
        <dbReference type="ARBA" id="ARBA00022519"/>
    </source>
</evidence>
<evidence type="ECO:0000256" key="4">
    <source>
        <dbReference type="ARBA" id="ARBA00023136"/>
    </source>
</evidence>
<evidence type="ECO:0000256" key="3">
    <source>
        <dbReference type="ARBA" id="ARBA00022723"/>
    </source>
</evidence>
<evidence type="ECO:0000256" key="5">
    <source>
        <dbReference type="ARBA" id="ARBA00023211"/>
    </source>
</evidence>
<keyword evidence="2" id="KW-0997">Cell inner membrane</keyword>
<reference evidence="8" key="1">
    <citation type="submission" date="2023-07" db="EMBL/GenBank/DDBJ databases">
        <title>Draft genome sequence of Agarivorans aestuarii strain ZMCS4, a CAZymes producing bacteria isolated from the marine brown algae Clodostephus spongiosus.</title>
        <authorList>
            <person name="Lorente B."/>
            <person name="Cabral C."/>
            <person name="Frias J."/>
            <person name="Faria J."/>
            <person name="Toubarro D."/>
        </authorList>
    </citation>
    <scope>NUCLEOTIDE SEQUENCE [LARGE SCALE GENOMIC DNA]</scope>
    <source>
        <strain evidence="8">ZMCS4</strain>
    </source>
</reference>
<dbReference type="Pfam" id="PF00149">
    <property type="entry name" value="Metallophos"/>
    <property type="match status" value="1"/>
</dbReference>
<dbReference type="PANTHER" id="PTHR34990:SF2">
    <property type="entry name" value="BLL8164 PROTEIN"/>
    <property type="match status" value="1"/>
</dbReference>
<protein>
    <submittedName>
        <fullName evidence="7">UDP-2,3-diacylglucosamine diphosphatase</fullName>
        <ecNumber evidence="7">3.6.1.54</ecNumber>
    </submittedName>
</protein>
<dbReference type="SUPFAM" id="SSF56300">
    <property type="entry name" value="Metallo-dependent phosphatases"/>
    <property type="match status" value="1"/>
</dbReference>
<gene>
    <name evidence="7" type="ORF">SNR37_003582</name>
</gene>
<evidence type="ECO:0000313" key="8">
    <source>
        <dbReference type="Proteomes" id="UP001310248"/>
    </source>
</evidence>
<organism evidence="7 8">
    <name type="scientific">Agarivorans aestuarii</name>
    <dbReference type="NCBI Taxonomy" id="1563703"/>
    <lineage>
        <taxon>Bacteria</taxon>
        <taxon>Pseudomonadati</taxon>
        <taxon>Pseudomonadota</taxon>
        <taxon>Gammaproteobacteria</taxon>
        <taxon>Alteromonadales</taxon>
        <taxon>Alteromonadaceae</taxon>
        <taxon>Agarivorans</taxon>
    </lineage>
</organism>
<proteinExistence type="predicted"/>
<dbReference type="CDD" id="cd07398">
    <property type="entry name" value="MPP_YbbF-LpxH"/>
    <property type="match status" value="1"/>
</dbReference>